<sequence length="530" mass="54902">MSYPDDFDSGLRAAFLRYERALMRNDLVELDALFAAGERPIRSDPAVTLAGHRAISEFRSGRGGAPPRELVRVHVRNLGPDRAAVVAETRRGDGARGIQTQVWERSGDGVWAIAVAHVSASAATDPSLPIASDVGVWRVLPEVEASLIGEGQLGHARVAVKDLFAVAGYAVGAGNPTWLAEAAIEVEHADAVAALLGAGANVVGIAATDELAFSLSGVNGHYGVTPNPVAPQRICGGSSSGPAAAVAGGLADIGLGTDTAGSIRVPASYCGLYGLRTTHGAVSLGGVVGLAPSFDSVGLLTRDPELLARAAAALLPGQRSVPIRTILVAPQLSELLEPDAHQSFTAAVQALTMRHAASGGELPAPRPTELPLPEGIGIDEALGAFRTVQLAEAWRMHGNFVEAHPDALTPDVAARFRAGRDIDAATEAVARQLISEIRKGWHDLLQPGVALALPSASTAAPRIDTDPEQMEIVRQATLRLTCHASLAGLPALSIPHAQSGDLPVGVCLLAGPHQDTSLTEFVAKPLVEQD</sequence>
<organism evidence="2 3">
    <name type="scientific">Nocardia macrotermitis</name>
    <dbReference type="NCBI Taxonomy" id="2585198"/>
    <lineage>
        <taxon>Bacteria</taxon>
        <taxon>Bacillati</taxon>
        <taxon>Actinomycetota</taxon>
        <taxon>Actinomycetes</taxon>
        <taxon>Mycobacteriales</taxon>
        <taxon>Nocardiaceae</taxon>
        <taxon>Nocardia</taxon>
    </lineage>
</organism>
<evidence type="ECO:0000259" key="1">
    <source>
        <dbReference type="Pfam" id="PF01425"/>
    </source>
</evidence>
<dbReference type="Pfam" id="PF11533">
    <property type="entry name" value="AtzH-like"/>
    <property type="match status" value="1"/>
</dbReference>
<dbReference type="InterPro" id="IPR023631">
    <property type="entry name" value="Amidase_dom"/>
</dbReference>
<dbReference type="PROSITE" id="PS00571">
    <property type="entry name" value="AMIDASES"/>
    <property type="match status" value="1"/>
</dbReference>
<dbReference type="SUPFAM" id="SSF54427">
    <property type="entry name" value="NTF2-like"/>
    <property type="match status" value="1"/>
</dbReference>
<evidence type="ECO:0000313" key="2">
    <source>
        <dbReference type="EMBL" id="MQY18381.1"/>
    </source>
</evidence>
<comment type="caution">
    <text evidence="2">The sequence shown here is derived from an EMBL/GenBank/DDBJ whole genome shotgun (WGS) entry which is preliminary data.</text>
</comment>
<evidence type="ECO:0000313" key="3">
    <source>
        <dbReference type="Proteomes" id="UP000438448"/>
    </source>
</evidence>
<dbReference type="AlphaFoldDB" id="A0A7K0CY65"/>
<keyword evidence="2" id="KW-0436">Ligase</keyword>
<dbReference type="SUPFAM" id="SSF75304">
    <property type="entry name" value="Amidase signature (AS) enzymes"/>
    <property type="match status" value="1"/>
</dbReference>
<dbReference type="Gene3D" id="3.10.450.50">
    <property type="match status" value="1"/>
</dbReference>
<keyword evidence="3" id="KW-1185">Reference proteome</keyword>
<dbReference type="GO" id="GO:0016740">
    <property type="term" value="F:transferase activity"/>
    <property type="evidence" value="ECO:0007669"/>
    <property type="project" value="UniProtKB-KW"/>
</dbReference>
<dbReference type="InterPro" id="IPR032710">
    <property type="entry name" value="NTF2-like_dom_sf"/>
</dbReference>
<dbReference type="PANTHER" id="PTHR46310:SF7">
    <property type="entry name" value="AMIDASE 1"/>
    <property type="match status" value="1"/>
</dbReference>
<proteinExistence type="predicted"/>
<dbReference type="RefSeq" id="WP_153408525.1">
    <property type="nucleotide sequence ID" value="NZ_WEGK01000002.1"/>
</dbReference>
<dbReference type="InterPro" id="IPR020556">
    <property type="entry name" value="Amidase_CS"/>
</dbReference>
<feature type="domain" description="Amidase" evidence="1">
    <location>
        <begin position="158"/>
        <end position="305"/>
    </location>
</feature>
<dbReference type="EC" id="6.3.5.7" evidence="2"/>
<keyword evidence="2" id="KW-0808">Transferase</keyword>
<dbReference type="PANTHER" id="PTHR46310">
    <property type="entry name" value="AMIDASE 1"/>
    <property type="match status" value="1"/>
</dbReference>
<gene>
    <name evidence="2" type="primary">gatA_1</name>
    <name evidence="2" type="ORF">NRB20_14570</name>
</gene>
<dbReference type="Proteomes" id="UP000438448">
    <property type="component" value="Unassembled WGS sequence"/>
</dbReference>
<dbReference type="InterPro" id="IPR036928">
    <property type="entry name" value="AS_sf"/>
</dbReference>
<reference evidence="2 3" key="1">
    <citation type="submission" date="2019-10" db="EMBL/GenBank/DDBJ databases">
        <title>Nocardia macrotermitis sp. nov. and Nocardia aurantia sp. nov., isolated from the gut of fungus growing-termite Macrotermes natalensis.</title>
        <authorList>
            <person name="Benndorf R."/>
            <person name="Schwitalla J."/>
            <person name="Martin K."/>
            <person name="De Beer W."/>
            <person name="Kaster A.-K."/>
            <person name="Vollmers J."/>
            <person name="Poulsen M."/>
            <person name="Beemelmanns C."/>
        </authorList>
    </citation>
    <scope>NUCLEOTIDE SEQUENCE [LARGE SCALE GENOMIC DNA]</scope>
    <source>
        <strain evidence="2 3">RB20</strain>
    </source>
</reference>
<name>A0A7K0CY65_9NOCA</name>
<dbReference type="OrthoDB" id="182039at2"/>
<protein>
    <submittedName>
        <fullName evidence="2">Glutamyl-tRNA(Gln) amidotransferase subunit A</fullName>
        <ecNumber evidence="2">6.3.5.7</ecNumber>
    </submittedName>
</protein>
<feature type="domain" description="Amidase" evidence="1">
    <location>
        <begin position="410"/>
        <end position="518"/>
    </location>
</feature>
<dbReference type="EMBL" id="WEGK01000002">
    <property type="protein sequence ID" value="MQY18381.1"/>
    <property type="molecule type" value="Genomic_DNA"/>
</dbReference>
<dbReference type="GO" id="GO:0050567">
    <property type="term" value="F:glutaminyl-tRNA synthase (glutamine-hydrolyzing) activity"/>
    <property type="evidence" value="ECO:0007669"/>
    <property type="project" value="UniProtKB-EC"/>
</dbReference>
<dbReference type="InterPro" id="IPR024507">
    <property type="entry name" value="AtzH-like"/>
</dbReference>
<accession>A0A7K0CY65</accession>
<dbReference type="Pfam" id="PF01425">
    <property type="entry name" value="Amidase"/>
    <property type="match status" value="2"/>
</dbReference>
<dbReference type="Gene3D" id="3.90.1300.10">
    <property type="entry name" value="Amidase signature (AS) domain"/>
    <property type="match status" value="1"/>
</dbReference>